<sequence>MGCREDSLDIALEQGILSKTAQVNERKQECLRSKARSNFKQTLRDMLGKGDWKTIQLVRNGDIGSKVGGFDRLRYRKVYRI</sequence>
<evidence type="ECO:0000313" key="2">
    <source>
        <dbReference type="Proteomes" id="UP001177023"/>
    </source>
</evidence>
<proteinExistence type="predicted"/>
<evidence type="ECO:0000313" key="1">
    <source>
        <dbReference type="EMBL" id="CAJ0577876.1"/>
    </source>
</evidence>
<keyword evidence="2" id="KW-1185">Reference proteome</keyword>
<protein>
    <submittedName>
        <fullName evidence="1">Uncharacterized protein</fullName>
    </submittedName>
</protein>
<comment type="caution">
    <text evidence="1">The sequence shown here is derived from an EMBL/GenBank/DDBJ whole genome shotgun (WGS) entry which is preliminary data.</text>
</comment>
<reference evidence="1" key="1">
    <citation type="submission" date="2023-06" db="EMBL/GenBank/DDBJ databases">
        <authorList>
            <person name="Delattre M."/>
        </authorList>
    </citation>
    <scope>NUCLEOTIDE SEQUENCE</scope>
    <source>
        <strain evidence="1">AF72</strain>
    </source>
</reference>
<name>A0AA36G6U1_9BILA</name>
<feature type="non-terminal residue" evidence="1">
    <location>
        <position position="81"/>
    </location>
</feature>
<dbReference type="Proteomes" id="UP001177023">
    <property type="component" value="Unassembled WGS sequence"/>
</dbReference>
<dbReference type="EMBL" id="CATQJA010002652">
    <property type="protein sequence ID" value="CAJ0577876.1"/>
    <property type="molecule type" value="Genomic_DNA"/>
</dbReference>
<accession>A0AA36G6U1</accession>
<gene>
    <name evidence="1" type="ORF">MSPICULIGERA_LOCUS16141</name>
</gene>
<organism evidence="1 2">
    <name type="scientific">Mesorhabditis spiculigera</name>
    <dbReference type="NCBI Taxonomy" id="96644"/>
    <lineage>
        <taxon>Eukaryota</taxon>
        <taxon>Metazoa</taxon>
        <taxon>Ecdysozoa</taxon>
        <taxon>Nematoda</taxon>
        <taxon>Chromadorea</taxon>
        <taxon>Rhabditida</taxon>
        <taxon>Rhabditina</taxon>
        <taxon>Rhabditomorpha</taxon>
        <taxon>Rhabditoidea</taxon>
        <taxon>Rhabditidae</taxon>
        <taxon>Mesorhabditinae</taxon>
        <taxon>Mesorhabditis</taxon>
    </lineage>
</organism>
<dbReference type="AlphaFoldDB" id="A0AA36G6U1"/>